<dbReference type="InterPro" id="IPR008201">
    <property type="entry name" value="HepT-like"/>
</dbReference>
<gene>
    <name evidence="5" type="ORF">OE104_00810</name>
</gene>
<dbReference type="PANTHER" id="PTHR33397">
    <property type="entry name" value="UPF0331 PROTEIN YUTE"/>
    <property type="match status" value="1"/>
</dbReference>
<dbReference type="GO" id="GO:0110001">
    <property type="term" value="C:toxin-antitoxin complex"/>
    <property type="evidence" value="ECO:0007669"/>
    <property type="project" value="InterPro"/>
</dbReference>
<keyword evidence="6" id="KW-1185">Reference proteome</keyword>
<evidence type="ECO:0000313" key="5">
    <source>
        <dbReference type="EMBL" id="WAA09950.1"/>
    </source>
</evidence>
<dbReference type="RefSeq" id="WP_275417733.1">
    <property type="nucleotide sequence ID" value="NZ_CP106878.1"/>
</dbReference>
<proteinExistence type="inferred from homology"/>
<dbReference type="AlphaFoldDB" id="A0A9E8LV88"/>
<keyword evidence="1" id="KW-1277">Toxin-antitoxin system</keyword>
<evidence type="ECO:0000313" key="6">
    <source>
        <dbReference type="Proteomes" id="UP001164718"/>
    </source>
</evidence>
<dbReference type="PANTHER" id="PTHR33397:SF5">
    <property type="entry name" value="RNASE YUTE-RELATED"/>
    <property type="match status" value="1"/>
</dbReference>
<reference evidence="5" key="1">
    <citation type="submission" date="2022-09" db="EMBL/GenBank/DDBJ databases">
        <title>Complete Genomes of Fervidibacillus albus and Fervidibacillus halotolerans isolated from tidal flat sediments.</title>
        <authorList>
            <person name="Kwon K.K."/>
            <person name="Yang S.-H."/>
            <person name="Park M.J."/>
            <person name="Oh H.-M."/>
        </authorList>
    </citation>
    <scope>NUCLEOTIDE SEQUENCE</scope>
    <source>
        <strain evidence="5">MEBiC13591</strain>
    </source>
</reference>
<dbReference type="GO" id="GO:0016787">
    <property type="term" value="F:hydrolase activity"/>
    <property type="evidence" value="ECO:0007669"/>
    <property type="project" value="UniProtKB-KW"/>
</dbReference>
<evidence type="ECO:0000256" key="2">
    <source>
        <dbReference type="ARBA" id="ARBA00022722"/>
    </source>
</evidence>
<accession>A0A9E8LV88</accession>
<protein>
    <submittedName>
        <fullName evidence="5">DUF86 domain-containing protein</fullName>
    </submittedName>
</protein>
<dbReference type="InterPro" id="IPR052379">
    <property type="entry name" value="Type_VII_TA_RNase"/>
</dbReference>
<dbReference type="GO" id="GO:0004540">
    <property type="term" value="F:RNA nuclease activity"/>
    <property type="evidence" value="ECO:0007669"/>
    <property type="project" value="InterPro"/>
</dbReference>
<name>A0A9E8LV88_9BACI</name>
<dbReference type="Pfam" id="PF01934">
    <property type="entry name" value="HepT-like"/>
    <property type="match status" value="1"/>
</dbReference>
<evidence type="ECO:0000256" key="1">
    <source>
        <dbReference type="ARBA" id="ARBA00022649"/>
    </source>
</evidence>
<dbReference type="KEGG" id="faf:OE104_00810"/>
<dbReference type="Gene3D" id="1.20.120.580">
    <property type="entry name" value="bsu32300-like"/>
    <property type="match status" value="1"/>
</dbReference>
<evidence type="ECO:0000256" key="4">
    <source>
        <dbReference type="ARBA" id="ARBA00024207"/>
    </source>
</evidence>
<organism evidence="5 6">
    <name type="scientific">Fervidibacillus albus</name>
    <dbReference type="NCBI Taxonomy" id="2980026"/>
    <lineage>
        <taxon>Bacteria</taxon>
        <taxon>Bacillati</taxon>
        <taxon>Bacillota</taxon>
        <taxon>Bacilli</taxon>
        <taxon>Bacillales</taxon>
        <taxon>Bacillaceae</taxon>
        <taxon>Fervidibacillus</taxon>
    </lineage>
</organism>
<keyword evidence="2" id="KW-0540">Nuclease</keyword>
<keyword evidence="3" id="KW-0378">Hydrolase</keyword>
<dbReference type="Proteomes" id="UP001164718">
    <property type="component" value="Chromosome"/>
</dbReference>
<evidence type="ECO:0000256" key="3">
    <source>
        <dbReference type="ARBA" id="ARBA00022801"/>
    </source>
</evidence>
<comment type="similarity">
    <text evidence="4">Belongs to the HepT RNase toxin family.</text>
</comment>
<dbReference type="EMBL" id="CP106878">
    <property type="protein sequence ID" value="WAA09950.1"/>
    <property type="molecule type" value="Genomic_DNA"/>
</dbReference>
<dbReference type="InterPro" id="IPR037038">
    <property type="entry name" value="HepT-like_sf"/>
</dbReference>
<sequence length="145" mass="17093">MYFVDREKVEHTLHFLENELDVFLRIKDLNDPFQKAALERSVHMMIDALLDVGNAIIDGFIMRDPGSYDDIIDILLDEQVISEQCAKDFKSAIPFRRELVQNYLEIDHEQILKNMTVLFPSFRQFPEKVRRYLENELGPVSAFKK</sequence>